<comment type="caution">
    <text evidence="4">The sequence shown here is derived from an EMBL/GenBank/DDBJ whole genome shotgun (WGS) entry which is preliminary data.</text>
</comment>
<feature type="compositionally biased region" description="Low complexity" evidence="2">
    <location>
        <begin position="317"/>
        <end position="331"/>
    </location>
</feature>
<dbReference type="STRING" id="5288.A0A5C5FRK8"/>
<dbReference type="PANTHER" id="PTHR15228">
    <property type="entry name" value="SPERMATHECAL PHYSIOLOGY VARIANT"/>
    <property type="match status" value="1"/>
</dbReference>
<name>A0A5C5FRK8_9BASI</name>
<dbReference type="InterPro" id="IPR051025">
    <property type="entry name" value="RhoGAP"/>
</dbReference>
<dbReference type="GO" id="GO:0005938">
    <property type="term" value="C:cell cortex"/>
    <property type="evidence" value="ECO:0007669"/>
    <property type="project" value="TreeGrafter"/>
</dbReference>
<feature type="compositionally biased region" description="Gly residues" evidence="2">
    <location>
        <begin position="533"/>
        <end position="548"/>
    </location>
</feature>
<feature type="compositionally biased region" description="Basic residues" evidence="2">
    <location>
        <begin position="402"/>
        <end position="418"/>
    </location>
</feature>
<feature type="compositionally biased region" description="Basic and acidic residues" evidence="2">
    <location>
        <begin position="300"/>
        <end position="316"/>
    </location>
</feature>
<feature type="compositionally biased region" description="Low complexity" evidence="2">
    <location>
        <begin position="506"/>
        <end position="526"/>
    </location>
</feature>
<evidence type="ECO:0000259" key="3">
    <source>
        <dbReference type="PROSITE" id="PS50238"/>
    </source>
</evidence>
<feature type="compositionally biased region" description="Basic and acidic residues" evidence="2">
    <location>
        <begin position="375"/>
        <end position="397"/>
    </location>
</feature>
<organism evidence="4 5">
    <name type="scientific">Rhodotorula diobovata</name>
    <dbReference type="NCBI Taxonomy" id="5288"/>
    <lineage>
        <taxon>Eukaryota</taxon>
        <taxon>Fungi</taxon>
        <taxon>Dikarya</taxon>
        <taxon>Basidiomycota</taxon>
        <taxon>Pucciniomycotina</taxon>
        <taxon>Microbotryomycetes</taxon>
        <taxon>Sporidiobolales</taxon>
        <taxon>Sporidiobolaceae</taxon>
        <taxon>Rhodotorula</taxon>
    </lineage>
</organism>
<dbReference type="PROSITE" id="PS50238">
    <property type="entry name" value="RHOGAP"/>
    <property type="match status" value="1"/>
</dbReference>
<keyword evidence="5" id="KW-1185">Reference proteome</keyword>
<dbReference type="AlphaFoldDB" id="A0A5C5FRK8"/>
<dbReference type="Pfam" id="PF00620">
    <property type="entry name" value="RhoGAP"/>
    <property type="match status" value="1"/>
</dbReference>
<sequence>MADAEPTKASLLRWWKAFTRKEKERATVASSSVAAPPLYSPQQRGLEPGQSGKGRVFGVALADSLQYASVAISLVADDGQPHVYGYVPIVVAKCGMMLKETATHTEGIFRVSGSNKRINQLQAVFDAPPTYGKDFDWTGYSVHDAASVLRRYLNALPEPVIPAGLYLDFTAVLQKPQPISASIAAYRHLISLLPPASRYLLLYLLDFLSVFARCSDQNKMTASNLAVVFQPGLVSSRGGGQNALLGFPGFVDGRPPPSGSAGAPLGAEEQAGQHGRDKEVLAFLISHQTSFMLDLETPVDAERQKRKGVEVPRAARPEPSGAPPAAAAAAPAPSAAPAAAAAGVRVDEPPVASTSAIPLDEAAAGRGGAAGGATDLHRRGSEKSVERRRLRKSKDATEGAGKVKRSKTWGSATRRKRAEGREPSPSPNEASASNSPQAPIAPAFAPQKGHPPRADAPPTVLPPPVTDAPTLAHRPSVKKKARKSAAGSDKSPALAGAPLPAPPGLSPASAAAAVAAAPMVRAGSAGSNAPIQQGGGAASGALGVGGEGSKPRRRSMDPDGKR</sequence>
<feature type="region of interest" description="Disordered" evidence="2">
    <location>
        <begin position="296"/>
        <end position="331"/>
    </location>
</feature>
<keyword evidence="1" id="KW-0343">GTPase activation</keyword>
<evidence type="ECO:0000256" key="2">
    <source>
        <dbReference type="SAM" id="MobiDB-lite"/>
    </source>
</evidence>
<dbReference type="InterPro" id="IPR008936">
    <property type="entry name" value="Rho_GTPase_activation_prot"/>
</dbReference>
<dbReference type="EMBL" id="SOZI01000132">
    <property type="protein sequence ID" value="TNY18574.1"/>
    <property type="molecule type" value="Genomic_DNA"/>
</dbReference>
<dbReference type="PANTHER" id="PTHR15228:SF25">
    <property type="entry name" value="F-BAR DOMAIN-CONTAINING PROTEIN"/>
    <property type="match status" value="1"/>
</dbReference>
<dbReference type="GO" id="GO:0005096">
    <property type="term" value="F:GTPase activator activity"/>
    <property type="evidence" value="ECO:0007669"/>
    <property type="project" value="UniProtKB-KW"/>
</dbReference>
<dbReference type="Proteomes" id="UP000311382">
    <property type="component" value="Unassembled WGS sequence"/>
</dbReference>
<gene>
    <name evidence="4" type="ORF">DMC30DRAFT_426280</name>
</gene>
<evidence type="ECO:0000256" key="1">
    <source>
        <dbReference type="ARBA" id="ARBA00022468"/>
    </source>
</evidence>
<dbReference type="Gene3D" id="1.10.555.10">
    <property type="entry name" value="Rho GTPase activation protein"/>
    <property type="match status" value="1"/>
</dbReference>
<dbReference type="SMART" id="SM00324">
    <property type="entry name" value="RhoGAP"/>
    <property type="match status" value="1"/>
</dbReference>
<evidence type="ECO:0000313" key="4">
    <source>
        <dbReference type="EMBL" id="TNY18574.1"/>
    </source>
</evidence>
<dbReference type="SUPFAM" id="SSF48350">
    <property type="entry name" value="GTPase activation domain, GAP"/>
    <property type="match status" value="1"/>
</dbReference>
<feature type="domain" description="Rho-GAP" evidence="3">
    <location>
        <begin position="70"/>
        <end position="292"/>
    </location>
</feature>
<feature type="compositionally biased region" description="Low complexity" evidence="2">
    <location>
        <begin position="427"/>
        <end position="447"/>
    </location>
</feature>
<accession>A0A5C5FRK8</accession>
<reference evidence="4 5" key="1">
    <citation type="submission" date="2019-03" db="EMBL/GenBank/DDBJ databases">
        <title>Rhodosporidium diobovatum UCD-FST 08-225 genome sequencing, assembly, and annotation.</title>
        <authorList>
            <person name="Fakankun I.U."/>
            <person name="Fristensky B."/>
            <person name="Levin D.B."/>
        </authorList>
    </citation>
    <scope>NUCLEOTIDE SEQUENCE [LARGE SCALE GENOMIC DNA]</scope>
    <source>
        <strain evidence="4 5">UCD-FST 08-225</strain>
    </source>
</reference>
<dbReference type="GO" id="GO:0060237">
    <property type="term" value="P:regulation of fungal-type cell wall organization"/>
    <property type="evidence" value="ECO:0007669"/>
    <property type="project" value="TreeGrafter"/>
</dbReference>
<dbReference type="OrthoDB" id="3196451at2759"/>
<proteinExistence type="predicted"/>
<evidence type="ECO:0000313" key="5">
    <source>
        <dbReference type="Proteomes" id="UP000311382"/>
    </source>
</evidence>
<dbReference type="InterPro" id="IPR000198">
    <property type="entry name" value="RhoGAP_dom"/>
</dbReference>
<protein>
    <submittedName>
        <fullName evidence="4">Rho GTPase activation protein</fullName>
    </submittedName>
</protein>
<feature type="region of interest" description="Disordered" evidence="2">
    <location>
        <begin position="356"/>
        <end position="562"/>
    </location>
</feature>
<dbReference type="GO" id="GO:0007165">
    <property type="term" value="P:signal transduction"/>
    <property type="evidence" value="ECO:0007669"/>
    <property type="project" value="InterPro"/>
</dbReference>